<accession>A0ABP1G1C5</accession>
<keyword evidence="2" id="KW-1185">Reference proteome</keyword>
<comment type="caution">
    <text evidence="1">The sequence shown here is derived from an EMBL/GenBank/DDBJ whole genome shotgun (WGS) entry which is preliminary data.</text>
</comment>
<sequence>MAFIEDLFAGKHADTRLGKRAVFKGEVSGNAFMQHSLVLPRSSPLFGQNLQQHLNRVIVLQPGKGNTQLESLGSLTALKFLMILPEGPYRPGPPRHHMSGAKLVLNSPNLEFLFVCSLSNGELVLSAPRVEHAWFINNKSFQVSMMELHDLDDRS</sequence>
<proteinExistence type="predicted"/>
<protein>
    <submittedName>
        <fullName evidence="1">G8833 protein</fullName>
    </submittedName>
</protein>
<evidence type="ECO:0000313" key="1">
    <source>
        <dbReference type="EMBL" id="CAL5226025.1"/>
    </source>
</evidence>
<gene>
    <name evidence="1" type="primary">g8833</name>
    <name evidence="1" type="ORF">VP750_LOCUS7931</name>
</gene>
<dbReference type="EMBL" id="CAXHTA020000015">
    <property type="protein sequence ID" value="CAL5226025.1"/>
    <property type="molecule type" value="Genomic_DNA"/>
</dbReference>
<name>A0ABP1G1C5_9CHLO</name>
<evidence type="ECO:0000313" key="2">
    <source>
        <dbReference type="Proteomes" id="UP001497392"/>
    </source>
</evidence>
<organism evidence="1 2">
    <name type="scientific">Coccomyxa viridis</name>
    <dbReference type="NCBI Taxonomy" id="1274662"/>
    <lineage>
        <taxon>Eukaryota</taxon>
        <taxon>Viridiplantae</taxon>
        <taxon>Chlorophyta</taxon>
        <taxon>core chlorophytes</taxon>
        <taxon>Trebouxiophyceae</taxon>
        <taxon>Trebouxiophyceae incertae sedis</taxon>
        <taxon>Coccomyxaceae</taxon>
        <taxon>Coccomyxa</taxon>
    </lineage>
</organism>
<dbReference type="Proteomes" id="UP001497392">
    <property type="component" value="Unassembled WGS sequence"/>
</dbReference>
<reference evidence="1 2" key="1">
    <citation type="submission" date="2024-06" db="EMBL/GenBank/DDBJ databases">
        <authorList>
            <person name="Kraege A."/>
            <person name="Thomma B."/>
        </authorList>
    </citation>
    <scope>NUCLEOTIDE SEQUENCE [LARGE SCALE GENOMIC DNA]</scope>
</reference>